<name>A0ACC2WZH1_9TREE</name>
<dbReference type="EMBL" id="JASBWS010000003">
    <property type="protein sequence ID" value="KAJ9116720.1"/>
    <property type="molecule type" value="Genomic_DNA"/>
</dbReference>
<protein>
    <submittedName>
        <fullName evidence="1">Uncharacterized protein</fullName>
    </submittedName>
</protein>
<proteinExistence type="predicted"/>
<accession>A0ACC2WZH1</accession>
<evidence type="ECO:0000313" key="2">
    <source>
        <dbReference type="Proteomes" id="UP001230649"/>
    </source>
</evidence>
<keyword evidence="2" id="KW-1185">Reference proteome</keyword>
<evidence type="ECO:0000313" key="1">
    <source>
        <dbReference type="EMBL" id="KAJ9116720.1"/>
    </source>
</evidence>
<gene>
    <name evidence="1" type="ORF">QFC20_000655</name>
</gene>
<dbReference type="Proteomes" id="UP001230649">
    <property type="component" value="Unassembled WGS sequence"/>
</dbReference>
<comment type="caution">
    <text evidence="1">The sequence shown here is derived from an EMBL/GenBank/DDBJ whole genome shotgun (WGS) entry which is preliminary data.</text>
</comment>
<sequence length="467" mass="51673">MMPFISLSLLYRRRVTLVFVLLSALAFTFLATDLRKSYDETAARGYRVFDKVRNFGAGQIPDAFRPSTYLGTTTVKEPTTREEWESFAATVEVSVIPVFLHRSHSTQYATDWDDLPPNIKAFKEWEFARGMVYQGTGERTKRFLEKARSGRGVVVSVVGGSVSKGRGLPVHEDLQPKDPESTSHSHDKRSLAEDWHIDHRHSVSQNLYNPLNVHYQIFQFINRTFPAIPHSLGGLAGSEYRGENVVSITIPVPLCVVYSLAEYSPCPGSSINGAQGGVGSDYFAGCWKEHIPEDSDLDPSILEMDSQPAVLNLHASSLHIDVAAYYDTPVISIRDIVLPRILNDGTRRTSPGGGAGVGLEIVKWFRNVPEEELVKGDAKNVYVAETDSWVDLMHISQHGHSLLAEMAIHYLQLQIQLLSPFDVHGADSDSYESVASTNSTSDSNETAEHQETPPKPVLTDIPGHAAN</sequence>
<organism evidence="1 2">
    <name type="scientific">Naganishia adeliensis</name>
    <dbReference type="NCBI Taxonomy" id="92952"/>
    <lineage>
        <taxon>Eukaryota</taxon>
        <taxon>Fungi</taxon>
        <taxon>Dikarya</taxon>
        <taxon>Basidiomycota</taxon>
        <taxon>Agaricomycotina</taxon>
        <taxon>Tremellomycetes</taxon>
        <taxon>Filobasidiales</taxon>
        <taxon>Filobasidiaceae</taxon>
        <taxon>Naganishia</taxon>
    </lineage>
</organism>
<reference evidence="1" key="1">
    <citation type="submission" date="2023-04" db="EMBL/GenBank/DDBJ databases">
        <title>Draft Genome sequencing of Naganishia species isolated from polar environments using Oxford Nanopore Technology.</title>
        <authorList>
            <person name="Leo P."/>
            <person name="Venkateswaran K."/>
        </authorList>
    </citation>
    <scope>NUCLEOTIDE SEQUENCE</scope>
    <source>
        <strain evidence="1">MNA-CCFEE 5262</strain>
    </source>
</reference>